<name>A0A4P8Y3S1_9FIRM</name>
<dbReference type="Pfam" id="PF09561">
    <property type="entry name" value="RE_HpaII"/>
    <property type="match status" value="1"/>
</dbReference>
<keyword evidence="1" id="KW-0540">Nuclease</keyword>
<protein>
    <submittedName>
        <fullName evidence="1">HpaII family restriction endonuclease</fullName>
    </submittedName>
</protein>
<keyword evidence="1" id="KW-0378">Hydrolase</keyword>
<dbReference type="Proteomes" id="UP000301475">
    <property type="component" value="Chromosome"/>
</dbReference>
<proteinExistence type="predicted"/>
<organism evidence="1 2">
    <name type="scientific">Ruminococcus bovis</name>
    <dbReference type="NCBI Taxonomy" id="2564099"/>
    <lineage>
        <taxon>Bacteria</taxon>
        <taxon>Bacillati</taxon>
        <taxon>Bacillota</taxon>
        <taxon>Clostridia</taxon>
        <taxon>Eubacteriales</taxon>
        <taxon>Oscillospiraceae</taxon>
        <taxon>Ruminococcus</taxon>
    </lineage>
</organism>
<dbReference type="KEGG" id="ruj:E5Z56_05335"/>
<dbReference type="InterPro" id="IPR019062">
    <property type="entry name" value="Restrct_endonuc_II_HpaII"/>
</dbReference>
<dbReference type="AlphaFoldDB" id="A0A4P8Y3S1"/>
<reference evidence="1 2" key="1">
    <citation type="submission" date="2019-04" db="EMBL/GenBank/DDBJ databases">
        <authorList>
            <person name="Embree M."/>
            <person name="Gaffney J.R."/>
        </authorList>
    </citation>
    <scope>NUCLEOTIDE SEQUENCE [LARGE SCALE GENOMIC DNA]</scope>
    <source>
        <strain evidence="1 2">JE7A12</strain>
    </source>
</reference>
<keyword evidence="2" id="KW-1185">Reference proteome</keyword>
<evidence type="ECO:0000313" key="1">
    <source>
        <dbReference type="EMBL" id="QCT07988.1"/>
    </source>
</evidence>
<gene>
    <name evidence="1" type="ORF">E5Z56_05335</name>
</gene>
<dbReference type="EMBL" id="CP039381">
    <property type="protein sequence ID" value="QCT07988.1"/>
    <property type="molecule type" value="Genomic_DNA"/>
</dbReference>
<accession>A0A4P8Y3S1</accession>
<keyword evidence="1" id="KW-0255">Endonuclease</keyword>
<dbReference type="REBASE" id="341882">
    <property type="entry name" value="Rsp7A12ORF5335P"/>
</dbReference>
<sequence>MADGTYKPDLSGNKGEWSEIYVFLRLLEIGKLYAADENLNKMNDVFYNIIKILRQENIGKLEFRVNQSEDTITIINTTDESVLGTMPVTEFKAAADKLYSEITKSQNNTKGAFSLRDTEAFLDNLGISSLKAPSEDKADIRIKIHDINSGFESVQGFSIKSRLGGPSTLINAGKTTNFIFEVNGPINDEIMSNFNTCSKKFKDKFTVLHNNACDIEYVGMENSVFEGNLMLIDGDLPKICGYMLKSYYSSGLNKVIDSLNSITETNPLNYNLSNGHPFYSYKFKRMLSECALGMLPGKTWDGIADATGGYIIVREDGEVLCYHLFNHNEFENYLLQNTKFETASTSRHQFGTIYKENNKYYLKLNLQIRFIK</sequence>
<dbReference type="OrthoDB" id="1551452at2"/>
<evidence type="ECO:0000313" key="2">
    <source>
        <dbReference type="Proteomes" id="UP000301475"/>
    </source>
</evidence>
<dbReference type="GO" id="GO:0004519">
    <property type="term" value="F:endonuclease activity"/>
    <property type="evidence" value="ECO:0007669"/>
    <property type="project" value="UniProtKB-KW"/>
</dbReference>